<organism evidence="1 2">
    <name type="scientific">Eleusine coracana subsp. coracana</name>
    <dbReference type="NCBI Taxonomy" id="191504"/>
    <lineage>
        <taxon>Eukaryota</taxon>
        <taxon>Viridiplantae</taxon>
        <taxon>Streptophyta</taxon>
        <taxon>Embryophyta</taxon>
        <taxon>Tracheophyta</taxon>
        <taxon>Spermatophyta</taxon>
        <taxon>Magnoliopsida</taxon>
        <taxon>Liliopsida</taxon>
        <taxon>Poales</taxon>
        <taxon>Poaceae</taxon>
        <taxon>PACMAD clade</taxon>
        <taxon>Chloridoideae</taxon>
        <taxon>Cynodonteae</taxon>
        <taxon>Eleusininae</taxon>
        <taxon>Eleusine</taxon>
    </lineage>
</organism>
<gene>
    <name evidence="1" type="primary">ga10854</name>
    <name evidence="1" type="ORF">PR202_ga10854</name>
</gene>
<evidence type="ECO:0000313" key="1">
    <source>
        <dbReference type="EMBL" id="GJM94224.1"/>
    </source>
</evidence>
<protein>
    <submittedName>
        <fullName evidence="1">Uncharacterized protein</fullName>
    </submittedName>
</protein>
<comment type="caution">
    <text evidence="1">The sequence shown here is derived from an EMBL/GenBank/DDBJ whole genome shotgun (WGS) entry which is preliminary data.</text>
</comment>
<accession>A0AAV5C7V2</accession>
<sequence>MSKSCTTRDLLTSVRLSEWRSVGFWVIVFKISLLPVPTICICCCPLAVPAADVSPTAPPPGAAGATMKTS</sequence>
<evidence type="ECO:0000313" key="2">
    <source>
        <dbReference type="Proteomes" id="UP001054889"/>
    </source>
</evidence>
<keyword evidence="2" id="KW-1185">Reference proteome</keyword>
<dbReference type="AlphaFoldDB" id="A0AAV5C7V2"/>
<name>A0AAV5C7V2_ELECO</name>
<reference evidence="1" key="2">
    <citation type="submission" date="2021-12" db="EMBL/GenBank/DDBJ databases">
        <title>Resequencing data analysis of finger millet.</title>
        <authorList>
            <person name="Hatakeyama M."/>
            <person name="Aluri S."/>
            <person name="Balachadran M.T."/>
            <person name="Sivarajan S.R."/>
            <person name="Poveda L."/>
            <person name="Shimizu-Inatsugi R."/>
            <person name="Schlapbach R."/>
            <person name="Sreeman S.M."/>
            <person name="Shimizu K.K."/>
        </authorList>
    </citation>
    <scope>NUCLEOTIDE SEQUENCE</scope>
</reference>
<dbReference type="Proteomes" id="UP001054889">
    <property type="component" value="Unassembled WGS sequence"/>
</dbReference>
<dbReference type="EMBL" id="BQKI01000004">
    <property type="protein sequence ID" value="GJM94224.1"/>
    <property type="molecule type" value="Genomic_DNA"/>
</dbReference>
<reference evidence="1" key="1">
    <citation type="journal article" date="2018" name="DNA Res.">
        <title>Multiple hybrid de novo genome assembly of finger millet, an orphan allotetraploid crop.</title>
        <authorList>
            <person name="Hatakeyama M."/>
            <person name="Aluri S."/>
            <person name="Balachadran M.T."/>
            <person name="Sivarajan S.R."/>
            <person name="Patrignani A."/>
            <person name="Gruter S."/>
            <person name="Poveda L."/>
            <person name="Shimizu-Inatsugi R."/>
            <person name="Baeten J."/>
            <person name="Francoijs K.J."/>
            <person name="Nataraja K.N."/>
            <person name="Reddy Y.A.N."/>
            <person name="Phadnis S."/>
            <person name="Ravikumar R.L."/>
            <person name="Schlapbach R."/>
            <person name="Sreeman S.M."/>
            <person name="Shimizu K.K."/>
        </authorList>
    </citation>
    <scope>NUCLEOTIDE SEQUENCE</scope>
</reference>
<proteinExistence type="predicted"/>